<comment type="function">
    <text evidence="11">Catalytic subunit of cellulose synthase. It polymerizes uridine 5'-diphosphate glucose to cellulose.</text>
</comment>
<accession>A0A853FQG1</accession>
<evidence type="ECO:0000256" key="5">
    <source>
        <dbReference type="ARBA" id="ARBA00022679"/>
    </source>
</evidence>
<feature type="transmembrane region" description="Helical" evidence="11">
    <location>
        <begin position="543"/>
        <end position="565"/>
    </location>
</feature>
<dbReference type="InterPro" id="IPR005150">
    <property type="entry name" value="Cellulose_synth"/>
</dbReference>
<feature type="transmembrane region" description="Helical" evidence="11">
    <location>
        <begin position="395"/>
        <end position="422"/>
    </location>
</feature>
<feature type="transmembrane region" description="Helical" evidence="11">
    <location>
        <begin position="21"/>
        <end position="39"/>
    </location>
</feature>
<keyword evidence="4 11" id="KW-0328">Glycosyltransferase</keyword>
<sequence length="725" mass="80342">MEKPANRFSEWLAGLSLWDYRPVRILTLLLSALLFIAVVTTPLDLGFQVLFALTSFALAMAIGRLSEGRLATLVMVVISVVASLRYMYWRITTTLGFETWLDMAFGYGLLLAEIYALLVLLFSYFQSAWPLQRKPALMPPDIQSWPSVDIYIPTYNEPLSVVRQTIFAALSQDWPADKLNVYVLDDGRREEFRAFCASVGVGYLTRPGNRHAKAGNINAALPRTQGEYIAVFDCDHVPTRSFLQVCVGWFLKDGKLAMLQTPHVFFSPDPLEKNLGVYGKVPNEGRLFYGLTQDGNDLWNATFFCGSCAVIRREPLMEVGGMAVESVTEDALTALKMNRAGYNTAYLAIPLAAGLATENLSRHIGQRIRWARGMAQIFRRHNPFFGKGLTLSQRICYASAALHFFYGLPRLVFLTAPLAYLYFGAHVFQASALMIAAYVLPHIVHAYVTGSRIQGKFRHSFWNEVYESVLAWYIARPTLATLIAPDSATFNVTAKGGTIQESYFDWRLSRPYIILLVLNLAGLAVGAWQVAHNMNDSDIVFTALINMAWTLHNVVICSASVAVAGERRQIRSSPRVGASLTATLHLPGGYGVACQTSDFSQDGLGISLPTALPVQVGDRLQVSIFRDTVEAIFPVTVVFVSDQRLGLHFTELTLAQQVELSQMTFARADIWTDPWNEGEPDTPLAAAAQLTHVAVRGVKLLLRESLWALVGGRRRPAPKAQEAAP</sequence>
<evidence type="ECO:0000259" key="12">
    <source>
        <dbReference type="Pfam" id="PF00535"/>
    </source>
</evidence>
<evidence type="ECO:0000256" key="10">
    <source>
        <dbReference type="ARBA" id="ARBA00048682"/>
    </source>
</evidence>
<dbReference type="GO" id="GO:0035438">
    <property type="term" value="F:cyclic-di-GMP binding"/>
    <property type="evidence" value="ECO:0007669"/>
    <property type="project" value="InterPro"/>
</dbReference>
<feature type="domain" description="PilZ" evidence="13">
    <location>
        <begin position="569"/>
        <end position="665"/>
    </location>
</feature>
<evidence type="ECO:0000256" key="11">
    <source>
        <dbReference type="RuleBase" id="RU365020"/>
    </source>
</evidence>
<dbReference type="EMBL" id="JACCEM010000001">
    <property type="protein sequence ID" value="NYT47995.1"/>
    <property type="molecule type" value="Genomic_DNA"/>
</dbReference>
<keyword evidence="5 11" id="KW-0808">Transferase</keyword>
<dbReference type="AlphaFoldDB" id="A0A853FQG1"/>
<evidence type="ECO:0000259" key="13">
    <source>
        <dbReference type="Pfam" id="PF07238"/>
    </source>
</evidence>
<dbReference type="InterPro" id="IPR001173">
    <property type="entry name" value="Glyco_trans_2-like"/>
</dbReference>
<dbReference type="InterPro" id="IPR050321">
    <property type="entry name" value="Glycosyltr_2/OpgH_subfam"/>
</dbReference>
<evidence type="ECO:0000256" key="4">
    <source>
        <dbReference type="ARBA" id="ARBA00022676"/>
    </source>
</evidence>
<dbReference type="GO" id="GO:0016760">
    <property type="term" value="F:cellulose synthase (UDP-forming) activity"/>
    <property type="evidence" value="ECO:0007669"/>
    <property type="project" value="UniProtKB-EC"/>
</dbReference>
<dbReference type="Gene3D" id="3.90.550.10">
    <property type="entry name" value="Spore Coat Polysaccharide Biosynthesis Protein SpsA, Chain A"/>
    <property type="match status" value="1"/>
</dbReference>
<evidence type="ECO:0000256" key="9">
    <source>
        <dbReference type="ARBA" id="ARBA00023136"/>
    </source>
</evidence>
<dbReference type="InterPro" id="IPR009875">
    <property type="entry name" value="PilZ_domain"/>
</dbReference>
<feature type="transmembrane region" description="Helical" evidence="11">
    <location>
        <begin position="104"/>
        <end position="125"/>
    </location>
</feature>
<evidence type="ECO:0000256" key="7">
    <source>
        <dbReference type="ARBA" id="ARBA00022916"/>
    </source>
</evidence>
<gene>
    <name evidence="14" type="primary">bcsA</name>
    <name evidence="14" type="ORF">H0A72_01585</name>
</gene>
<feature type="domain" description="Glycosyltransferase 2-like" evidence="12">
    <location>
        <begin position="150"/>
        <end position="319"/>
    </location>
</feature>
<comment type="pathway">
    <text evidence="11">Glycan metabolism; bacterial cellulose biosynthesis.</text>
</comment>
<organism evidence="14 15">
    <name type="scientific">Parapusillimonas granuli</name>
    <dbReference type="NCBI Taxonomy" id="380911"/>
    <lineage>
        <taxon>Bacteria</taxon>
        <taxon>Pseudomonadati</taxon>
        <taxon>Pseudomonadota</taxon>
        <taxon>Betaproteobacteria</taxon>
        <taxon>Burkholderiales</taxon>
        <taxon>Alcaligenaceae</taxon>
        <taxon>Parapusillimonas</taxon>
    </lineage>
</organism>
<feature type="transmembrane region" description="Helical" evidence="11">
    <location>
        <begin position="428"/>
        <end position="448"/>
    </location>
</feature>
<evidence type="ECO:0000256" key="6">
    <source>
        <dbReference type="ARBA" id="ARBA00022692"/>
    </source>
</evidence>
<evidence type="ECO:0000313" key="15">
    <source>
        <dbReference type="Proteomes" id="UP000559809"/>
    </source>
</evidence>
<keyword evidence="3 11" id="KW-0997">Cell inner membrane</keyword>
<dbReference type="Pfam" id="PF03552">
    <property type="entry name" value="Cellulose_synt"/>
    <property type="match status" value="1"/>
</dbReference>
<dbReference type="PANTHER" id="PTHR43867:SF2">
    <property type="entry name" value="CELLULOSE SYNTHASE CATALYTIC SUBUNIT A [UDP-FORMING]"/>
    <property type="match status" value="1"/>
</dbReference>
<comment type="catalytic activity">
    <reaction evidence="10 11">
        <text>[(1-&gt;4)-beta-D-glucosyl](n) + UDP-alpha-D-glucose = [(1-&gt;4)-beta-D-glucosyl](n+1) + UDP + H(+)</text>
        <dbReference type="Rhea" id="RHEA:19929"/>
        <dbReference type="Rhea" id="RHEA-COMP:10033"/>
        <dbReference type="Rhea" id="RHEA-COMP:10034"/>
        <dbReference type="ChEBI" id="CHEBI:15378"/>
        <dbReference type="ChEBI" id="CHEBI:18246"/>
        <dbReference type="ChEBI" id="CHEBI:58223"/>
        <dbReference type="ChEBI" id="CHEBI:58885"/>
        <dbReference type="EC" id="2.4.1.12"/>
    </reaction>
</comment>
<keyword evidence="11" id="KW-0973">c-di-GMP</keyword>
<dbReference type="PANTHER" id="PTHR43867">
    <property type="entry name" value="CELLULOSE SYNTHASE CATALYTIC SUBUNIT A [UDP-FORMING]"/>
    <property type="match status" value="1"/>
</dbReference>
<dbReference type="Pfam" id="PF00535">
    <property type="entry name" value="Glycos_transf_2"/>
    <property type="match status" value="1"/>
</dbReference>
<evidence type="ECO:0000313" key="14">
    <source>
        <dbReference type="EMBL" id="NYT47995.1"/>
    </source>
</evidence>
<evidence type="ECO:0000256" key="1">
    <source>
        <dbReference type="ARBA" id="ARBA00004429"/>
    </source>
</evidence>
<reference evidence="14 15" key="1">
    <citation type="submission" date="2020-07" db="EMBL/GenBank/DDBJ databases">
        <title>Taxonomic revisions and descriptions of new bacterial species based on genomic comparisons in the high-G+C-content subgroup of the family Alcaligenaceae.</title>
        <authorList>
            <person name="Szabo A."/>
            <person name="Felfoldi T."/>
        </authorList>
    </citation>
    <scope>NUCLEOTIDE SEQUENCE [LARGE SCALE GENOMIC DNA]</scope>
    <source>
        <strain evidence="14 15">LMG 24012</strain>
    </source>
</reference>
<dbReference type="Gene3D" id="2.40.10.220">
    <property type="entry name" value="predicted glycosyltransferase like domains"/>
    <property type="match status" value="1"/>
</dbReference>
<dbReference type="InterPro" id="IPR003919">
    <property type="entry name" value="Cell_synth_A"/>
</dbReference>
<dbReference type="GO" id="GO:0030244">
    <property type="term" value="P:cellulose biosynthetic process"/>
    <property type="evidence" value="ECO:0007669"/>
    <property type="project" value="UniProtKB-KW"/>
</dbReference>
<evidence type="ECO:0000256" key="2">
    <source>
        <dbReference type="ARBA" id="ARBA00022475"/>
    </source>
</evidence>
<evidence type="ECO:0000256" key="8">
    <source>
        <dbReference type="ARBA" id="ARBA00022989"/>
    </source>
</evidence>
<feature type="transmembrane region" description="Helical" evidence="11">
    <location>
        <begin position="512"/>
        <end position="531"/>
    </location>
</feature>
<keyword evidence="7 11" id="KW-0135">Cellulose biosynthesis</keyword>
<keyword evidence="6 11" id="KW-0812">Transmembrane</keyword>
<name>A0A853FQG1_9BURK</name>
<keyword evidence="8 11" id="KW-1133">Transmembrane helix</keyword>
<keyword evidence="2 11" id="KW-1003">Cell membrane</keyword>
<keyword evidence="9 11" id="KW-0472">Membrane</keyword>
<dbReference type="SUPFAM" id="SSF141371">
    <property type="entry name" value="PilZ domain-like"/>
    <property type="match status" value="1"/>
</dbReference>
<dbReference type="CDD" id="cd06421">
    <property type="entry name" value="CESA_CelA_like"/>
    <property type="match status" value="1"/>
</dbReference>
<dbReference type="InterPro" id="IPR029044">
    <property type="entry name" value="Nucleotide-diphossugar_trans"/>
</dbReference>
<dbReference type="GO" id="GO:0006011">
    <property type="term" value="P:UDP-alpha-D-glucose metabolic process"/>
    <property type="evidence" value="ECO:0007669"/>
    <property type="project" value="InterPro"/>
</dbReference>
<protein>
    <recommendedName>
        <fullName evidence="11">Cellulose synthase catalytic subunit [UDP-forming]</fullName>
        <ecNumber evidence="11">2.4.1.12</ecNumber>
    </recommendedName>
</protein>
<dbReference type="EC" id="2.4.1.12" evidence="11"/>
<comment type="cofactor">
    <cofactor evidence="11">
        <name>Mg(2+)</name>
        <dbReference type="ChEBI" id="CHEBI:18420"/>
    </cofactor>
</comment>
<dbReference type="SUPFAM" id="SSF53448">
    <property type="entry name" value="Nucleotide-diphospho-sugar transferases"/>
    <property type="match status" value="1"/>
</dbReference>
<feature type="transmembrane region" description="Helical" evidence="11">
    <location>
        <begin position="70"/>
        <end position="89"/>
    </location>
</feature>
<dbReference type="UniPathway" id="UPA00694"/>
<feature type="transmembrane region" description="Helical" evidence="11">
    <location>
        <begin position="45"/>
        <end position="63"/>
    </location>
</feature>
<comment type="subcellular location">
    <subcellularLocation>
        <location evidence="1">Cell inner membrane</location>
        <topology evidence="1">Multi-pass membrane protein</topology>
    </subcellularLocation>
</comment>
<keyword evidence="15" id="KW-1185">Reference proteome</keyword>
<dbReference type="Proteomes" id="UP000559809">
    <property type="component" value="Unassembled WGS sequence"/>
</dbReference>
<evidence type="ECO:0000256" key="3">
    <source>
        <dbReference type="ARBA" id="ARBA00022519"/>
    </source>
</evidence>
<dbReference type="RefSeq" id="WP_180153197.1">
    <property type="nucleotide sequence ID" value="NZ_JACCEM010000001.1"/>
</dbReference>
<comment type="caution">
    <text evidence="14">The sequence shown here is derived from an EMBL/GenBank/DDBJ whole genome shotgun (WGS) entry which is preliminary data.</text>
</comment>
<dbReference type="NCBIfam" id="TIGR03030">
    <property type="entry name" value="CelA"/>
    <property type="match status" value="1"/>
</dbReference>
<dbReference type="PRINTS" id="PR01439">
    <property type="entry name" value="CELLSNTHASEA"/>
</dbReference>
<dbReference type="Pfam" id="PF07238">
    <property type="entry name" value="PilZ"/>
    <property type="match status" value="1"/>
</dbReference>
<proteinExistence type="predicted"/>
<dbReference type="GO" id="GO:0005886">
    <property type="term" value="C:plasma membrane"/>
    <property type="evidence" value="ECO:0007669"/>
    <property type="project" value="UniProtKB-SubCell"/>
</dbReference>